<evidence type="ECO:0000256" key="1">
    <source>
        <dbReference type="SAM" id="MobiDB-lite"/>
    </source>
</evidence>
<sequence>MYIPFPPRDPRHHLSSAAAAGAARWALRPEPGAGPTHSTAAERPSSRFLTHPDPDEVAAYPKPTSRILPSIAGVLNQLSSVDNRISSLRKRGSSIQNTNITIGVTVGILLAAFLVAVFLFCHRYRFSIRFTRKKKRHRRKLGSSKSSKASSDGGAAPAEAPPPPAG</sequence>
<organism evidence="3 4">
    <name type="scientific">Phialemonium atrogriseum</name>
    <dbReference type="NCBI Taxonomy" id="1093897"/>
    <lineage>
        <taxon>Eukaryota</taxon>
        <taxon>Fungi</taxon>
        <taxon>Dikarya</taxon>
        <taxon>Ascomycota</taxon>
        <taxon>Pezizomycotina</taxon>
        <taxon>Sordariomycetes</taxon>
        <taxon>Sordariomycetidae</taxon>
        <taxon>Cephalothecales</taxon>
        <taxon>Cephalothecaceae</taxon>
        <taxon>Phialemonium</taxon>
    </lineage>
</organism>
<comment type="caution">
    <text evidence="3">The sequence shown here is derived from an EMBL/GenBank/DDBJ whole genome shotgun (WGS) entry which is preliminary data.</text>
</comment>
<evidence type="ECO:0000256" key="2">
    <source>
        <dbReference type="SAM" id="Phobius"/>
    </source>
</evidence>
<dbReference type="RefSeq" id="XP_060279967.1">
    <property type="nucleotide sequence ID" value="XM_060430221.1"/>
</dbReference>
<dbReference type="AlphaFoldDB" id="A0AAJ0FIW6"/>
<dbReference type="EMBL" id="MU839025">
    <property type="protein sequence ID" value="KAK1763754.1"/>
    <property type="molecule type" value="Genomic_DNA"/>
</dbReference>
<reference evidence="3" key="1">
    <citation type="submission" date="2023-06" db="EMBL/GenBank/DDBJ databases">
        <title>Genome-scale phylogeny and comparative genomics of the fungal order Sordariales.</title>
        <authorList>
            <consortium name="Lawrence Berkeley National Laboratory"/>
            <person name="Hensen N."/>
            <person name="Bonometti L."/>
            <person name="Westerberg I."/>
            <person name="Brannstrom I.O."/>
            <person name="Guillou S."/>
            <person name="Cros-Aarteil S."/>
            <person name="Calhoun S."/>
            <person name="Haridas S."/>
            <person name="Kuo A."/>
            <person name="Mondo S."/>
            <person name="Pangilinan J."/>
            <person name="Riley R."/>
            <person name="Labutti K."/>
            <person name="Andreopoulos B."/>
            <person name="Lipzen A."/>
            <person name="Chen C."/>
            <person name="Yanf M."/>
            <person name="Daum C."/>
            <person name="Ng V."/>
            <person name="Clum A."/>
            <person name="Steindorff A."/>
            <person name="Ohm R."/>
            <person name="Martin F."/>
            <person name="Silar P."/>
            <person name="Natvig D."/>
            <person name="Lalanne C."/>
            <person name="Gautier V."/>
            <person name="Ament-Velasquez S.L."/>
            <person name="Kruys A."/>
            <person name="Hutchinson M.I."/>
            <person name="Powell A.J."/>
            <person name="Barry K."/>
            <person name="Miller A.N."/>
            <person name="Grigoriev I.V."/>
            <person name="Debuchy R."/>
            <person name="Gladieux P."/>
            <person name="Thoren M.H."/>
            <person name="Johannesson H."/>
        </authorList>
    </citation>
    <scope>NUCLEOTIDE SEQUENCE</scope>
    <source>
        <strain evidence="3">8032-3</strain>
    </source>
</reference>
<feature type="region of interest" description="Disordered" evidence="1">
    <location>
        <begin position="25"/>
        <end position="53"/>
    </location>
</feature>
<keyword evidence="2" id="KW-1133">Transmembrane helix</keyword>
<evidence type="ECO:0000313" key="3">
    <source>
        <dbReference type="EMBL" id="KAK1763754.1"/>
    </source>
</evidence>
<feature type="transmembrane region" description="Helical" evidence="2">
    <location>
        <begin position="100"/>
        <end position="126"/>
    </location>
</feature>
<accession>A0AAJ0FIW6</accession>
<evidence type="ECO:0000313" key="4">
    <source>
        <dbReference type="Proteomes" id="UP001244011"/>
    </source>
</evidence>
<feature type="compositionally biased region" description="Low complexity" evidence="1">
    <location>
        <begin position="143"/>
        <end position="158"/>
    </location>
</feature>
<feature type="region of interest" description="Disordered" evidence="1">
    <location>
        <begin position="135"/>
        <end position="166"/>
    </location>
</feature>
<keyword evidence="2" id="KW-0812">Transmembrane</keyword>
<proteinExistence type="predicted"/>
<gene>
    <name evidence="3" type="ORF">QBC33DRAFT_562623</name>
</gene>
<keyword evidence="2" id="KW-0472">Membrane</keyword>
<name>A0AAJ0FIW6_9PEZI</name>
<keyword evidence="4" id="KW-1185">Reference proteome</keyword>
<protein>
    <submittedName>
        <fullName evidence="3">Uncharacterized protein</fullName>
    </submittedName>
</protein>
<dbReference type="Proteomes" id="UP001244011">
    <property type="component" value="Unassembled WGS sequence"/>
</dbReference>
<dbReference type="GeneID" id="85313408"/>